<reference evidence="9" key="1">
    <citation type="submission" date="2016-10" db="EMBL/GenBank/DDBJ databases">
        <authorList>
            <person name="Varghese N."/>
            <person name="Submissions S."/>
        </authorList>
    </citation>
    <scope>NUCLEOTIDE SEQUENCE [LARGE SCALE GENOMIC DNA]</scope>
    <source>
        <strain evidence="9">DSM 23920</strain>
    </source>
</reference>
<dbReference type="FunFam" id="1.20.1610.10:FF:000001">
    <property type="entry name" value="Putative alpha-1,2-mannosidase"/>
    <property type="match status" value="1"/>
</dbReference>
<evidence type="ECO:0000256" key="3">
    <source>
        <dbReference type="ARBA" id="ARBA00022837"/>
    </source>
</evidence>
<organism evidence="8 9">
    <name type="scientific">Chitinophaga terrae</name>
    <name type="common">ex Kim and Jung 2007</name>
    <dbReference type="NCBI Taxonomy" id="408074"/>
    <lineage>
        <taxon>Bacteria</taxon>
        <taxon>Pseudomonadati</taxon>
        <taxon>Bacteroidota</taxon>
        <taxon>Chitinophagia</taxon>
        <taxon>Chitinophagales</taxon>
        <taxon>Chitinophagaceae</taxon>
        <taxon>Chitinophaga</taxon>
    </lineage>
</organism>
<feature type="region of interest" description="Disordered" evidence="4">
    <location>
        <begin position="737"/>
        <end position="756"/>
    </location>
</feature>
<dbReference type="InterPro" id="IPR041371">
    <property type="entry name" value="GH92_N"/>
</dbReference>
<dbReference type="NCBIfam" id="TIGR01180">
    <property type="entry name" value="aman2_put"/>
    <property type="match status" value="1"/>
</dbReference>
<feature type="domain" description="Glycosyl hydrolase family 92 N-terminal" evidence="7">
    <location>
        <begin position="28"/>
        <end position="253"/>
    </location>
</feature>
<dbReference type="RefSeq" id="WP_089759702.1">
    <property type="nucleotide sequence ID" value="NZ_BKAT01000005.1"/>
</dbReference>
<dbReference type="Gene3D" id="3.30.2080.10">
    <property type="entry name" value="GH92 mannosidase domain"/>
    <property type="match status" value="1"/>
</dbReference>
<dbReference type="Proteomes" id="UP000199656">
    <property type="component" value="Unassembled WGS sequence"/>
</dbReference>
<dbReference type="AlphaFoldDB" id="A0A1H3ZHY2"/>
<dbReference type="Gene3D" id="1.20.1050.60">
    <property type="entry name" value="alpha-1,2-mannosidase"/>
    <property type="match status" value="1"/>
</dbReference>
<evidence type="ECO:0000259" key="7">
    <source>
        <dbReference type="Pfam" id="PF17678"/>
    </source>
</evidence>
<dbReference type="InterPro" id="IPR050883">
    <property type="entry name" value="PNGase"/>
</dbReference>
<evidence type="ECO:0000256" key="5">
    <source>
        <dbReference type="SAM" id="SignalP"/>
    </source>
</evidence>
<keyword evidence="5" id="KW-0732">Signal</keyword>
<dbReference type="PANTHER" id="PTHR12143">
    <property type="entry name" value="PEPTIDE N-GLYCANASE PNGASE -RELATED"/>
    <property type="match status" value="1"/>
</dbReference>
<feature type="chain" id="PRO_5011771074" evidence="5">
    <location>
        <begin position="21"/>
        <end position="756"/>
    </location>
</feature>
<dbReference type="GO" id="GO:0005975">
    <property type="term" value="P:carbohydrate metabolic process"/>
    <property type="evidence" value="ECO:0007669"/>
    <property type="project" value="InterPro"/>
</dbReference>
<dbReference type="InterPro" id="IPR008928">
    <property type="entry name" value="6-hairpin_glycosidase_sf"/>
</dbReference>
<proteinExistence type="predicted"/>
<protein>
    <submittedName>
        <fullName evidence="8">Alpha-1,2-mannosidase, putative</fullName>
    </submittedName>
</protein>
<evidence type="ECO:0000256" key="1">
    <source>
        <dbReference type="ARBA" id="ARBA00001913"/>
    </source>
</evidence>
<dbReference type="InterPro" id="IPR005887">
    <property type="entry name" value="GH92_a_mannosidase_put"/>
</dbReference>
<dbReference type="Gene3D" id="1.20.1610.10">
    <property type="entry name" value="alpha-1,2-mannosidases domains"/>
    <property type="match status" value="1"/>
</dbReference>
<evidence type="ECO:0000313" key="9">
    <source>
        <dbReference type="Proteomes" id="UP000199656"/>
    </source>
</evidence>
<accession>A0A1H3ZHY2</accession>
<dbReference type="Pfam" id="PF17678">
    <property type="entry name" value="Glyco_hydro_92N"/>
    <property type="match status" value="1"/>
</dbReference>
<evidence type="ECO:0000256" key="4">
    <source>
        <dbReference type="SAM" id="MobiDB-lite"/>
    </source>
</evidence>
<keyword evidence="9" id="KW-1185">Reference proteome</keyword>
<name>A0A1H3ZHY2_9BACT</name>
<evidence type="ECO:0000256" key="2">
    <source>
        <dbReference type="ARBA" id="ARBA00011245"/>
    </source>
</evidence>
<comment type="subunit">
    <text evidence="2">Monomer.</text>
</comment>
<dbReference type="Gene3D" id="2.70.98.10">
    <property type="match status" value="1"/>
</dbReference>
<dbReference type="FunFam" id="1.20.1050.60:FF:000001">
    <property type="entry name" value="Putative alpha-1,2-mannosidase"/>
    <property type="match status" value="1"/>
</dbReference>
<evidence type="ECO:0000259" key="6">
    <source>
        <dbReference type="Pfam" id="PF07971"/>
    </source>
</evidence>
<dbReference type="InterPro" id="IPR012939">
    <property type="entry name" value="Glyco_hydro_92"/>
</dbReference>
<dbReference type="SUPFAM" id="SSF48208">
    <property type="entry name" value="Six-hairpin glycosidases"/>
    <property type="match status" value="1"/>
</dbReference>
<dbReference type="GO" id="GO:0030246">
    <property type="term" value="F:carbohydrate binding"/>
    <property type="evidence" value="ECO:0007669"/>
    <property type="project" value="InterPro"/>
</dbReference>
<feature type="signal peptide" evidence="5">
    <location>
        <begin position="1"/>
        <end position="20"/>
    </location>
</feature>
<dbReference type="GO" id="GO:0006516">
    <property type="term" value="P:glycoprotein catabolic process"/>
    <property type="evidence" value="ECO:0007669"/>
    <property type="project" value="TreeGrafter"/>
</dbReference>
<dbReference type="OrthoDB" id="9804511at2"/>
<comment type="cofactor">
    <cofactor evidence="1">
        <name>Ca(2+)</name>
        <dbReference type="ChEBI" id="CHEBI:29108"/>
    </cofactor>
</comment>
<dbReference type="GO" id="GO:0005829">
    <property type="term" value="C:cytosol"/>
    <property type="evidence" value="ECO:0007669"/>
    <property type="project" value="TreeGrafter"/>
</dbReference>
<dbReference type="InterPro" id="IPR014718">
    <property type="entry name" value="GH-type_carb-bd"/>
</dbReference>
<dbReference type="Pfam" id="PF07971">
    <property type="entry name" value="Glyco_hydro_92"/>
    <property type="match status" value="1"/>
</dbReference>
<evidence type="ECO:0000313" key="8">
    <source>
        <dbReference type="EMBL" id="SEA23031.1"/>
    </source>
</evidence>
<gene>
    <name evidence="8" type="ORF">SAMN05660909_01222</name>
</gene>
<dbReference type="EMBL" id="FNRL01000004">
    <property type="protein sequence ID" value="SEA23031.1"/>
    <property type="molecule type" value="Genomic_DNA"/>
</dbReference>
<dbReference type="GO" id="GO:0000224">
    <property type="term" value="F:peptide-N4-(N-acetyl-beta-glucosaminyl)asparagine amidase activity"/>
    <property type="evidence" value="ECO:0007669"/>
    <property type="project" value="TreeGrafter"/>
</dbReference>
<dbReference type="STRING" id="408074.SAMN05660909_01222"/>
<keyword evidence="3" id="KW-0106">Calcium</keyword>
<sequence length="756" mass="85484">MRTRFKILAMLLGIAGIANAQQKDIVSYANTRQGTNSHFGLSHGNTYPTTSLPFGMNAWSPQTGRNGDGWKYQYKADSIRGFQQVHQCSPWVGDYAVFSLMPVSGPLQVNEYARAAAFTHDAEIVQPDYYKVTFRNGTKTEITPTERGAHFRFSFPAKKAAYLVLDGYTGMSEVKIYPKERKITGYVRNGAFIPKSFKNYFVVVFDKPFEVYGTWEPGPNKITEGNQQAGGKGAGAYVKFADGATVQAKVASSYISPEQAELTLTRELGNYKSFNDTRNAANNTWKTLFNRVKVEGGTEEDKATFYSCLFRANLFSHQFFEYNKEGKPYYYSPYDEKIHDGYMYTDNGFWDTFRAQFPLNTILHPEMEGRYMQALLDAQSQCGWLPAWSFPSETGGMLGNHAISLLTDAWVKGIRTFDPKKALDAYFHEAMNKGPWGGANGRAGWKEYYQLGYVSFPESHGSTSQTLEYAYDDFCGYQLAKVTGNKFYEQLFSRTMYNYRNQFDSSTGFMRGRKVNGDWVEPFDPFEWGGPYTEGNAWHWLWSVFHDVQGLINLMGGNEKFVAKLDSVFSQPNKVNPGYYGGMIHEMTEMVEGNMGQYAHGNQPIQHMIYLYNYAGQPWKTQQHVRNVMDKLYSATEDGYPGDEDQGQMSSWYVISALGFYSVCPGTDQYIIGSPVFGKATITLENGKKFIVEALNNSKENVYIQSATLNGKPYSRNYITHEDIMNGGTLVLQMGNQPAKNRGIGEDDKPFSLSKR</sequence>
<dbReference type="FunFam" id="3.30.2080.10:FF:000001">
    <property type="entry name" value="Alpha-1,2-mannosidase subfamily"/>
    <property type="match status" value="1"/>
</dbReference>
<dbReference type="PANTHER" id="PTHR12143:SF43">
    <property type="entry name" value="PUTATIVE-RELATED"/>
    <property type="match status" value="1"/>
</dbReference>
<feature type="domain" description="Glycosyl hydrolase family 92" evidence="6">
    <location>
        <begin position="259"/>
        <end position="736"/>
    </location>
</feature>